<dbReference type="InterPro" id="IPR016181">
    <property type="entry name" value="Acyl_CoA_acyltransferase"/>
</dbReference>
<evidence type="ECO:0000259" key="1">
    <source>
        <dbReference type="PROSITE" id="PS51186"/>
    </source>
</evidence>
<dbReference type="GO" id="GO:0016747">
    <property type="term" value="F:acyltransferase activity, transferring groups other than amino-acyl groups"/>
    <property type="evidence" value="ECO:0007669"/>
    <property type="project" value="InterPro"/>
</dbReference>
<accession>A0A838CNX7</accession>
<keyword evidence="2" id="KW-0808">Transferase</keyword>
<evidence type="ECO:0000313" key="3">
    <source>
        <dbReference type="Proteomes" id="UP000571017"/>
    </source>
</evidence>
<dbReference type="EMBL" id="JACEFG010000001">
    <property type="protein sequence ID" value="MBA2173720.1"/>
    <property type="molecule type" value="Genomic_DNA"/>
</dbReference>
<evidence type="ECO:0000313" key="2">
    <source>
        <dbReference type="EMBL" id="MBA2173720.1"/>
    </source>
</evidence>
<keyword evidence="3" id="KW-1185">Reference proteome</keyword>
<dbReference type="CDD" id="cd04301">
    <property type="entry name" value="NAT_SF"/>
    <property type="match status" value="1"/>
</dbReference>
<dbReference type="Proteomes" id="UP000571017">
    <property type="component" value="Unassembled WGS sequence"/>
</dbReference>
<reference evidence="2 3" key="1">
    <citation type="journal article" date="2004" name="Extremophiles">
        <title>Halobacillus locisalis sp. nov., a halophilic bacterium isolated from a marine solar saltern of the Yellow Sea in Korea.</title>
        <authorList>
            <person name="Yoon J.H."/>
            <person name="Kang K.H."/>
            <person name="Oh T.K."/>
            <person name="Park Y.H."/>
        </authorList>
    </citation>
    <scope>NUCLEOTIDE SEQUENCE [LARGE SCALE GENOMIC DNA]</scope>
    <source>
        <strain evidence="2 3">KCTC 3788</strain>
    </source>
</reference>
<comment type="caution">
    <text evidence="2">The sequence shown here is derived from an EMBL/GenBank/DDBJ whole genome shotgun (WGS) entry which is preliminary data.</text>
</comment>
<dbReference type="Gene3D" id="3.40.630.30">
    <property type="match status" value="1"/>
</dbReference>
<sequence length="178" mass="20043">MNKDLRLIEPAIEWQENYLSFYQEWVDSGEQMTPWVIEKDPSDFSAMVQYLENNSKGINIPDGFVPDSTFWLINEQGRVLGAVNIRHALTELLRNAGGHIGYGIRPSERQKGYATQLLRLALGKAKELGIQHSLVVCDQSNTASMKTILNNGGVEDEDFVEEDGNVVKRFWVNGGLDD</sequence>
<dbReference type="SUPFAM" id="SSF55729">
    <property type="entry name" value="Acyl-CoA N-acyltransferases (Nat)"/>
    <property type="match status" value="1"/>
</dbReference>
<dbReference type="AlphaFoldDB" id="A0A838CNX7"/>
<feature type="domain" description="N-acetyltransferase" evidence="1">
    <location>
        <begin position="19"/>
        <end position="173"/>
    </location>
</feature>
<dbReference type="Pfam" id="PF13302">
    <property type="entry name" value="Acetyltransf_3"/>
    <property type="match status" value="1"/>
</dbReference>
<dbReference type="PANTHER" id="PTHR39173">
    <property type="entry name" value="ACETYLTRANSFERASE"/>
    <property type="match status" value="1"/>
</dbReference>
<dbReference type="InterPro" id="IPR000182">
    <property type="entry name" value="GNAT_dom"/>
</dbReference>
<protein>
    <submittedName>
        <fullName evidence="2">GNAT family N-acetyltransferase</fullName>
    </submittedName>
</protein>
<dbReference type="PROSITE" id="PS51186">
    <property type="entry name" value="GNAT"/>
    <property type="match status" value="1"/>
</dbReference>
<dbReference type="PANTHER" id="PTHR39173:SF1">
    <property type="entry name" value="ACETYLTRANSFERASE"/>
    <property type="match status" value="1"/>
</dbReference>
<name>A0A838CNX7_9BACI</name>
<gene>
    <name evidence="2" type="ORF">H0266_02295</name>
</gene>
<proteinExistence type="predicted"/>
<organism evidence="2 3">
    <name type="scientific">Halobacillus locisalis</name>
    <dbReference type="NCBI Taxonomy" id="220753"/>
    <lineage>
        <taxon>Bacteria</taxon>
        <taxon>Bacillati</taxon>
        <taxon>Bacillota</taxon>
        <taxon>Bacilli</taxon>
        <taxon>Bacillales</taxon>
        <taxon>Bacillaceae</taxon>
        <taxon>Halobacillus</taxon>
    </lineage>
</organism>